<comment type="caution">
    <text evidence="2">The sequence shown here is derived from an EMBL/GenBank/DDBJ whole genome shotgun (WGS) entry which is preliminary data.</text>
</comment>
<evidence type="ECO:0000313" key="3">
    <source>
        <dbReference type="Proteomes" id="UP001417504"/>
    </source>
</evidence>
<reference evidence="2 3" key="1">
    <citation type="submission" date="2024-01" db="EMBL/GenBank/DDBJ databases">
        <title>Genome assemblies of Stephania.</title>
        <authorList>
            <person name="Yang L."/>
        </authorList>
    </citation>
    <scope>NUCLEOTIDE SEQUENCE [LARGE SCALE GENOMIC DNA]</scope>
    <source>
        <strain evidence="2">QJT</strain>
        <tissue evidence="2">Leaf</tissue>
    </source>
</reference>
<organism evidence="2 3">
    <name type="scientific">Stephania japonica</name>
    <dbReference type="NCBI Taxonomy" id="461633"/>
    <lineage>
        <taxon>Eukaryota</taxon>
        <taxon>Viridiplantae</taxon>
        <taxon>Streptophyta</taxon>
        <taxon>Embryophyta</taxon>
        <taxon>Tracheophyta</taxon>
        <taxon>Spermatophyta</taxon>
        <taxon>Magnoliopsida</taxon>
        <taxon>Ranunculales</taxon>
        <taxon>Menispermaceae</taxon>
        <taxon>Menispermoideae</taxon>
        <taxon>Cissampelideae</taxon>
        <taxon>Stephania</taxon>
    </lineage>
</organism>
<dbReference type="AlphaFoldDB" id="A0AAP0E1P0"/>
<protein>
    <submittedName>
        <fullName evidence="2">Uncharacterized protein</fullName>
    </submittedName>
</protein>
<name>A0AAP0E1P0_9MAGN</name>
<feature type="region of interest" description="Disordered" evidence="1">
    <location>
        <begin position="77"/>
        <end position="105"/>
    </location>
</feature>
<accession>A0AAP0E1P0</accession>
<sequence>MKLLECVSCFAPFSMPAAHAPDAAPVEENRELERFMAEEKDRLRDRNQESTQWKPTLCAITEDRAVTVVPGRVERRVPSTAMKKPERRPRNLYYDDHEEGYDSRQTEVPVAIPAFTPLGIFM</sequence>
<evidence type="ECO:0000313" key="2">
    <source>
        <dbReference type="EMBL" id="KAK9084951.1"/>
    </source>
</evidence>
<proteinExistence type="predicted"/>
<dbReference type="PANTHER" id="PTHR35318:SF2">
    <property type="entry name" value="OS08G0138900 PROTEIN"/>
    <property type="match status" value="1"/>
</dbReference>
<dbReference type="EMBL" id="JBBNAE010000011">
    <property type="protein sequence ID" value="KAK9084951.1"/>
    <property type="molecule type" value="Genomic_DNA"/>
</dbReference>
<dbReference type="PANTHER" id="PTHR35318">
    <property type="entry name" value="BNAA10G08410D PROTEIN"/>
    <property type="match status" value="1"/>
</dbReference>
<keyword evidence="3" id="KW-1185">Reference proteome</keyword>
<dbReference type="Proteomes" id="UP001417504">
    <property type="component" value="Unassembled WGS sequence"/>
</dbReference>
<evidence type="ECO:0000256" key="1">
    <source>
        <dbReference type="SAM" id="MobiDB-lite"/>
    </source>
</evidence>
<gene>
    <name evidence="2" type="ORF">Sjap_025362</name>
</gene>